<dbReference type="RefSeq" id="XP_011498907.1">
    <property type="nucleotide sequence ID" value="XM_011500605.1"/>
</dbReference>
<sequence length="285" mass="33974">MNMKLIEQYEELIECDPFKISYLWKGVSIIAYTISTISGYFCAILFHIYWYNVCGGQCFIWADVKIEPKLLKNLHNVSLALRPAFNENVHLAHYITVQSQNFQYCKYFHFVCLISYISALIMITMFAISTKDDKNRSLQNYFSCTDFQLHYDGDRYFKFNNNLYQIIHRLTKTNIPYIYDYKQYCNVFKQFARKYNNSNVDPCQLYLMIQFTAWLMSLSWIASFLIILLRIIMCVDFVLLKVKIYEMPEDNLERNLILSKIYPNAINYETPVENHNNKVQKDNVL</sequence>
<evidence type="ECO:0000313" key="2">
    <source>
        <dbReference type="Proteomes" id="UP000695007"/>
    </source>
</evidence>
<protein>
    <submittedName>
        <fullName evidence="3">Uncharacterized protein LOC105363035</fullName>
    </submittedName>
</protein>
<keyword evidence="1" id="KW-0812">Transmembrane</keyword>
<dbReference type="Proteomes" id="UP000695007">
    <property type="component" value="Unplaced"/>
</dbReference>
<feature type="transmembrane region" description="Helical" evidence="1">
    <location>
        <begin position="214"/>
        <end position="239"/>
    </location>
</feature>
<evidence type="ECO:0000313" key="3">
    <source>
        <dbReference type="RefSeq" id="XP_011498907.1"/>
    </source>
</evidence>
<dbReference type="KEGG" id="csol:105363035"/>
<dbReference type="GeneID" id="105363035"/>
<dbReference type="AlphaFoldDB" id="A0AAJ6YIW3"/>
<gene>
    <name evidence="3" type="primary">LOC105363035</name>
</gene>
<reference evidence="3" key="1">
    <citation type="submission" date="2025-08" db="UniProtKB">
        <authorList>
            <consortium name="RefSeq"/>
        </authorList>
    </citation>
    <scope>IDENTIFICATION</scope>
</reference>
<name>A0AAJ6YIW3_9HYME</name>
<evidence type="ECO:0000256" key="1">
    <source>
        <dbReference type="SAM" id="Phobius"/>
    </source>
</evidence>
<feature type="transmembrane region" description="Helical" evidence="1">
    <location>
        <begin position="29"/>
        <end position="51"/>
    </location>
</feature>
<keyword evidence="1" id="KW-1133">Transmembrane helix</keyword>
<proteinExistence type="predicted"/>
<organism evidence="2 3">
    <name type="scientific">Ceratosolen solmsi marchali</name>
    <dbReference type="NCBI Taxonomy" id="326594"/>
    <lineage>
        <taxon>Eukaryota</taxon>
        <taxon>Metazoa</taxon>
        <taxon>Ecdysozoa</taxon>
        <taxon>Arthropoda</taxon>
        <taxon>Hexapoda</taxon>
        <taxon>Insecta</taxon>
        <taxon>Pterygota</taxon>
        <taxon>Neoptera</taxon>
        <taxon>Endopterygota</taxon>
        <taxon>Hymenoptera</taxon>
        <taxon>Apocrita</taxon>
        <taxon>Proctotrupomorpha</taxon>
        <taxon>Chalcidoidea</taxon>
        <taxon>Agaonidae</taxon>
        <taxon>Agaoninae</taxon>
        <taxon>Ceratosolen</taxon>
    </lineage>
</organism>
<keyword evidence="1" id="KW-0472">Membrane</keyword>
<feature type="transmembrane region" description="Helical" evidence="1">
    <location>
        <begin position="107"/>
        <end position="128"/>
    </location>
</feature>
<accession>A0AAJ6YIW3</accession>
<keyword evidence="2" id="KW-1185">Reference proteome</keyword>